<keyword evidence="3" id="KW-1185">Reference proteome</keyword>
<gene>
    <name evidence="2" type="ORF">DF3PA_270002</name>
</gene>
<evidence type="ECO:0008006" key="4">
    <source>
        <dbReference type="Google" id="ProtNLM"/>
    </source>
</evidence>
<reference evidence="2" key="1">
    <citation type="submission" date="2018-11" db="EMBL/GenBank/DDBJ databases">
        <authorList>
            <person name="Onetto C."/>
        </authorList>
    </citation>
    <scope>NUCLEOTIDE SEQUENCE [LARGE SCALE GENOMIC DNA]</scope>
</reference>
<dbReference type="CDD" id="cd01029">
    <property type="entry name" value="TOPRIM_primases"/>
    <property type="match status" value="1"/>
</dbReference>
<dbReference type="InterPro" id="IPR034154">
    <property type="entry name" value="TOPRIM_DnaG/twinkle"/>
</dbReference>
<evidence type="ECO:0000313" key="3">
    <source>
        <dbReference type="Proteomes" id="UP000326641"/>
    </source>
</evidence>
<name>A0A564WDX9_9PROT</name>
<evidence type="ECO:0000313" key="2">
    <source>
        <dbReference type="EMBL" id="VUX46675.1"/>
    </source>
</evidence>
<evidence type="ECO:0000256" key="1">
    <source>
        <dbReference type="SAM" id="MobiDB-lite"/>
    </source>
</evidence>
<sequence>MPYCLFELRAKAPEDSILIVEVEKDVDRLAGLGFVVSCNAGGANKWPAELNPHFEGHAVCILPDNDDAGHSHAEKVAASLPGVAASIRIVSLPGLARGGDVSDWLDAGGDTDRLVALCQAAPTRTAATADRGSAPKPLPPSSTSPTAVIEATAEYFDDEDSFGRWLAECCVRDPMAHETTRDLYAAWSVWAERSGMSAGTEPKFRSALKARGFESKRLPGANISGFLGVRLNREDYTNDLRYGG</sequence>
<accession>A0A564WDX9</accession>
<feature type="region of interest" description="Disordered" evidence="1">
    <location>
        <begin position="126"/>
        <end position="145"/>
    </location>
</feature>
<dbReference type="Gene3D" id="3.40.1360.10">
    <property type="match status" value="1"/>
</dbReference>
<comment type="caution">
    <text evidence="2">The sequence shown here is derived from an EMBL/GenBank/DDBJ whole genome shotgun (WGS) entry which is preliminary data.</text>
</comment>
<dbReference type="EMBL" id="UXAT02000020">
    <property type="protein sequence ID" value="VUX46675.1"/>
    <property type="molecule type" value="Genomic_DNA"/>
</dbReference>
<protein>
    <recommendedName>
        <fullName evidence="4">DNA primase/helicase</fullName>
    </recommendedName>
</protein>
<proteinExistence type="predicted"/>
<dbReference type="Proteomes" id="UP000326641">
    <property type="component" value="Unassembled WGS sequence"/>
</dbReference>
<dbReference type="AlphaFoldDB" id="A0A564WDX9"/>
<organism evidence="2 3">
    <name type="scientific">Candidatus Defluviicoccus seviourii</name>
    <dbReference type="NCBI Taxonomy" id="2565273"/>
    <lineage>
        <taxon>Bacteria</taxon>
        <taxon>Pseudomonadati</taxon>
        <taxon>Pseudomonadota</taxon>
        <taxon>Alphaproteobacteria</taxon>
        <taxon>Rhodospirillales</taxon>
        <taxon>Rhodospirillaceae</taxon>
        <taxon>Defluviicoccus</taxon>
    </lineage>
</organism>